<dbReference type="RefSeq" id="XP_020076284.1">
    <property type="nucleotide sequence ID" value="XM_020220166.1"/>
</dbReference>
<comment type="similarity">
    <text evidence="5">Belongs to the RNase Z family.</text>
</comment>
<evidence type="ECO:0000256" key="16">
    <source>
        <dbReference type="ARBA" id="ARBA00023777"/>
    </source>
</evidence>
<evidence type="ECO:0000256" key="8">
    <source>
        <dbReference type="ARBA" id="ARBA00022694"/>
    </source>
</evidence>
<dbReference type="PANTHER" id="PTHR12553">
    <property type="entry name" value="ZINC PHOSPHODIESTERASE ELAC PROTEIN 2"/>
    <property type="match status" value="1"/>
</dbReference>
<dbReference type="InterPro" id="IPR019437">
    <property type="entry name" value="TPP1/Est3"/>
</dbReference>
<evidence type="ECO:0000256" key="4">
    <source>
        <dbReference type="ARBA" id="ARBA00004574"/>
    </source>
</evidence>
<dbReference type="GO" id="GO:0005697">
    <property type="term" value="C:telomerase holoenzyme complex"/>
    <property type="evidence" value="ECO:0007669"/>
    <property type="project" value="InterPro"/>
</dbReference>
<dbReference type="Gene3D" id="2.40.50.960">
    <property type="match status" value="1"/>
</dbReference>
<dbReference type="GO" id="GO:0042162">
    <property type="term" value="F:telomeric DNA binding"/>
    <property type="evidence" value="ECO:0007669"/>
    <property type="project" value="InterPro"/>
</dbReference>
<organism evidence="21 22">
    <name type="scientific">Hyphopichia burtonii NRRL Y-1933</name>
    <dbReference type="NCBI Taxonomy" id="984485"/>
    <lineage>
        <taxon>Eukaryota</taxon>
        <taxon>Fungi</taxon>
        <taxon>Dikarya</taxon>
        <taxon>Ascomycota</taxon>
        <taxon>Saccharomycotina</taxon>
        <taxon>Pichiomycetes</taxon>
        <taxon>Debaryomycetaceae</taxon>
        <taxon>Hyphopichia</taxon>
    </lineage>
</organism>
<keyword evidence="14" id="KW-0779">Telomere</keyword>
<comment type="subcellular location">
    <subcellularLocation>
        <location evidence="4">Chromosome</location>
        <location evidence="4">Telomere</location>
    </subcellularLocation>
    <subcellularLocation>
        <location evidence="3">Nucleus</location>
    </subcellularLocation>
</comment>
<keyword evidence="22" id="KW-1185">Reference proteome</keyword>
<dbReference type="GO" id="GO:0000781">
    <property type="term" value="C:chromosome, telomeric region"/>
    <property type="evidence" value="ECO:0007669"/>
    <property type="project" value="UniProtKB-SubCell"/>
</dbReference>
<dbReference type="GO" id="GO:1990180">
    <property type="term" value="P:mitochondrial tRNA 3'-end processing"/>
    <property type="evidence" value="ECO:0007669"/>
    <property type="project" value="TreeGrafter"/>
</dbReference>
<keyword evidence="12" id="KW-0378">Hydrolase</keyword>
<dbReference type="OrthoDB" id="527344at2759"/>
<dbReference type="InterPro" id="IPR047151">
    <property type="entry name" value="RNZ2-like"/>
</dbReference>
<gene>
    <name evidence="21" type="ORF">HYPBUDRAFT_148970</name>
</gene>
<keyword evidence="13" id="KW-0862">Zinc</keyword>
<protein>
    <recommendedName>
        <fullName evidence="17">Telomere replication protein EST3</fullName>
        <ecNumber evidence="6">3.1.26.11</ecNumber>
    </recommendedName>
</protein>
<comment type="similarity">
    <text evidence="16">Belongs to the EST3 family.</text>
</comment>
<dbReference type="GO" id="GO:0046872">
    <property type="term" value="F:metal ion binding"/>
    <property type="evidence" value="ECO:0007669"/>
    <property type="project" value="UniProtKB-KW"/>
</dbReference>
<evidence type="ECO:0000313" key="22">
    <source>
        <dbReference type="Proteomes" id="UP000095085"/>
    </source>
</evidence>
<evidence type="ECO:0000256" key="12">
    <source>
        <dbReference type="ARBA" id="ARBA00022801"/>
    </source>
</evidence>
<keyword evidence="15" id="KW-0539">Nucleus</keyword>
<dbReference type="GO" id="GO:0005739">
    <property type="term" value="C:mitochondrion"/>
    <property type="evidence" value="ECO:0007669"/>
    <property type="project" value="TreeGrafter"/>
</dbReference>
<evidence type="ECO:0000256" key="17">
    <source>
        <dbReference type="ARBA" id="ARBA00023906"/>
    </source>
</evidence>
<dbReference type="Gene3D" id="3.60.15.10">
    <property type="entry name" value="Ribonuclease Z/Hydroxyacylglutathione hydrolase-like"/>
    <property type="match status" value="2"/>
</dbReference>
<evidence type="ECO:0000313" key="21">
    <source>
        <dbReference type="EMBL" id="ODV67217.1"/>
    </source>
</evidence>
<proteinExistence type="inferred from homology"/>
<feature type="domain" description="Shelterin complex subunit TPP1/Est3" evidence="19">
    <location>
        <begin position="858"/>
        <end position="1018"/>
    </location>
</feature>
<dbReference type="AlphaFoldDB" id="A0A1E4RIX0"/>
<evidence type="ECO:0000256" key="5">
    <source>
        <dbReference type="ARBA" id="ARBA00007823"/>
    </source>
</evidence>
<evidence type="ECO:0000256" key="6">
    <source>
        <dbReference type="ARBA" id="ARBA00012477"/>
    </source>
</evidence>
<evidence type="ECO:0000256" key="9">
    <source>
        <dbReference type="ARBA" id="ARBA00022722"/>
    </source>
</evidence>
<keyword evidence="10" id="KW-0479">Metal-binding</keyword>
<dbReference type="Proteomes" id="UP000095085">
    <property type="component" value="Unassembled WGS sequence"/>
</dbReference>
<evidence type="ECO:0000256" key="13">
    <source>
        <dbReference type="ARBA" id="ARBA00022833"/>
    </source>
</evidence>
<evidence type="ECO:0000256" key="7">
    <source>
        <dbReference type="ARBA" id="ARBA00022454"/>
    </source>
</evidence>
<evidence type="ECO:0000256" key="18">
    <source>
        <dbReference type="ARBA" id="ARBA00024878"/>
    </source>
</evidence>
<evidence type="ECO:0000256" key="3">
    <source>
        <dbReference type="ARBA" id="ARBA00004123"/>
    </source>
</evidence>
<keyword evidence="8" id="KW-0819">tRNA processing</keyword>
<dbReference type="SUPFAM" id="SSF56281">
    <property type="entry name" value="Metallo-hydrolase/oxidoreductase"/>
    <property type="match status" value="2"/>
</dbReference>
<dbReference type="GO" id="GO:0042781">
    <property type="term" value="F:3'-tRNA processing endoribonuclease activity"/>
    <property type="evidence" value="ECO:0007669"/>
    <property type="project" value="UniProtKB-EC"/>
</dbReference>
<evidence type="ECO:0000256" key="11">
    <source>
        <dbReference type="ARBA" id="ARBA00022759"/>
    </source>
</evidence>
<dbReference type="CDD" id="cd07718">
    <property type="entry name" value="RNaseZ_ELAC1_ELAC2-C-term-like_MBL-fold"/>
    <property type="match status" value="1"/>
</dbReference>
<evidence type="ECO:0000259" key="20">
    <source>
        <dbReference type="Pfam" id="PF13691"/>
    </source>
</evidence>
<comment type="cofactor">
    <cofactor evidence="2">
        <name>Zn(2+)</name>
        <dbReference type="ChEBI" id="CHEBI:29105"/>
    </cofactor>
</comment>
<sequence length="1056" mass="122393">MFSVVTVCHKNSDTSHPLVMFQNRDGYRYFFGKVPEGTQRIINQNKLRLLKMEGLFLTGTIKSWSEIGGLPGLFLTITDATKKGIDLFTSSSKIMSFVVATWRYFVFRKGAQIGIFNTDGDKLIDCKSFSVKPIQIQSSIQAQELDENKVASLLRPLRKLTSSMFPLDTSKVNSMDPESYKSDPSEGDIHTHVKLPKLAELDDVQSQPSVSYLIRPLPIRGRFDAVAAKNLKIERGAKYRELSIGNPVYNTEGTLIQPEQVIGPSKAFKKLLIIDIPDRSYYQNTVNNESFFQKSEELGEEEIGLVYHFIGDDIDLDLNEYSKFISKFPADCFHVLSHRTLSDNTLSFHTFALNTLMLKSIQNNQFNLPHTDEYQPLEHENKSIFKLHSTQKFDIDTEGITYEDSYVNRNNWSTYFDSVVIPAGLGDSSTKEDIIYSPPLSLAPSPSAKTMKDHVQIVTLGTGSAIPSLQRNVVSSLVRVPYKENGSIKFRSILLDGGENTLASILRNYGHNNREQLIQIFDELCFIHLSHLHADHHLGLISVINQWFKFHKNDDKKLYLVTPWQYNNFVNEWYEIEAEANSEIDINRVIYISCQDFLKEQDRIGQLSQMSLEKFEHEYDCNENSCVLRDPLLPRDTKNIEDLYRNLGLKSVNTCKAVHCFWAYSISMTFDLDGYETFKISYSGDTRPNVKFVEIGYNSDLLIHECSLGDDLIEEAISRKHSSMIEAVRMSQLMNCPKVILTHFSSRYSKSPNLFQNLDKLDQRAEEMGIYLRNSGLTYNIFGYKSYIPIINSLQDIDICFGFDMMTIRYNELNEQMQKHDLIEKIFDQSEQSLVKAEKSMKRMVEVSEKKKLERLLRNKKRRVKPETTYYNDLVKKNFIHYDPPRYKNVSRTPIARITELKHNTPQGDLISVIGDFSHEMLAIFPFYPTIDEFERRYNQRITSKTLLSVILIKRANLKFTKAHEFHKFSEIKSRDSFIRKFPVFREPNLDILVLEITEFQLFQHDQTDLRDNWFKSLRYIYTEDNYKQLCSRYSTSTEPNEQIQSSLDYDDVRSF</sequence>
<dbReference type="GeneID" id="30994716"/>
<comment type="function">
    <text evidence="18">Component of the telomerase complex involved in telomere replication. Stimulates RNA/DNA heteroduplex unwinding which favors the telomere replication by the telomerase.</text>
</comment>
<reference evidence="22" key="1">
    <citation type="submission" date="2016-05" db="EMBL/GenBank/DDBJ databases">
        <title>Comparative genomics of biotechnologically important yeasts.</title>
        <authorList>
            <consortium name="DOE Joint Genome Institute"/>
            <person name="Riley R."/>
            <person name="Haridas S."/>
            <person name="Wolfe K.H."/>
            <person name="Lopes M.R."/>
            <person name="Hittinger C.T."/>
            <person name="Goker M."/>
            <person name="Salamov A."/>
            <person name="Wisecaver J."/>
            <person name="Long T.M."/>
            <person name="Aerts A.L."/>
            <person name="Barry K."/>
            <person name="Choi C."/>
            <person name="Clum A."/>
            <person name="Coughlan A.Y."/>
            <person name="Deshpande S."/>
            <person name="Douglass A.P."/>
            <person name="Hanson S.J."/>
            <person name="Klenk H.-P."/>
            <person name="Labutti K."/>
            <person name="Lapidus A."/>
            <person name="Lindquist E."/>
            <person name="Lipzen A."/>
            <person name="Meier-Kolthoff J.P."/>
            <person name="Ohm R.A."/>
            <person name="Otillar R.P."/>
            <person name="Pangilinan J."/>
            <person name="Peng Y."/>
            <person name="Rokas A."/>
            <person name="Rosa C.A."/>
            <person name="Scheuner C."/>
            <person name="Sibirny A.A."/>
            <person name="Slot J.C."/>
            <person name="Stielow J.B."/>
            <person name="Sun H."/>
            <person name="Kurtzman C.P."/>
            <person name="Blackwell M."/>
            <person name="Grigoriev I.V."/>
            <person name="Jeffries T.W."/>
        </authorList>
    </citation>
    <scope>NUCLEOTIDE SEQUENCE [LARGE SCALE GENOMIC DNA]</scope>
    <source>
        <strain evidence="22">NRRL Y-1933</strain>
    </source>
</reference>
<comment type="catalytic activity">
    <reaction evidence="1">
        <text>Endonucleolytic cleavage of RNA, removing extra 3' nucleotides from tRNA precursor, generating 3' termini of tRNAs. A 3'-hydroxy group is left at the tRNA terminus and a 5'-phosphoryl group is left at the trailer molecule.</text>
        <dbReference type="EC" id="3.1.26.11"/>
    </reaction>
</comment>
<keyword evidence="11" id="KW-0255">Endonuclease</keyword>
<dbReference type="PANTHER" id="PTHR12553:SF49">
    <property type="entry name" value="ZINC PHOSPHODIESTERASE ELAC PROTEIN 2"/>
    <property type="match status" value="1"/>
</dbReference>
<accession>A0A1E4RIX0</accession>
<evidence type="ECO:0000256" key="15">
    <source>
        <dbReference type="ARBA" id="ARBA00023242"/>
    </source>
</evidence>
<dbReference type="InterPro" id="IPR036866">
    <property type="entry name" value="RibonucZ/Hydroxyglut_hydro"/>
</dbReference>
<keyword evidence="7" id="KW-0158">Chromosome</keyword>
<keyword evidence="9" id="KW-0540">Nuclease</keyword>
<evidence type="ECO:0000256" key="14">
    <source>
        <dbReference type="ARBA" id="ARBA00022895"/>
    </source>
</evidence>
<dbReference type="Pfam" id="PF10341">
    <property type="entry name" value="TPP1"/>
    <property type="match status" value="1"/>
</dbReference>
<dbReference type="GO" id="GO:0007004">
    <property type="term" value="P:telomere maintenance via telomerase"/>
    <property type="evidence" value="ECO:0007669"/>
    <property type="project" value="InterPro"/>
</dbReference>
<dbReference type="STRING" id="984485.A0A1E4RIX0"/>
<dbReference type="Pfam" id="PF13691">
    <property type="entry name" value="Lactamase_B_4"/>
    <property type="match status" value="1"/>
</dbReference>
<feature type="domain" description="tRNase Z endonuclease" evidence="20">
    <location>
        <begin position="6"/>
        <end position="69"/>
    </location>
</feature>
<evidence type="ECO:0000256" key="2">
    <source>
        <dbReference type="ARBA" id="ARBA00001947"/>
    </source>
</evidence>
<evidence type="ECO:0000256" key="10">
    <source>
        <dbReference type="ARBA" id="ARBA00022723"/>
    </source>
</evidence>
<evidence type="ECO:0000256" key="1">
    <source>
        <dbReference type="ARBA" id="ARBA00000402"/>
    </source>
</evidence>
<dbReference type="EC" id="3.1.26.11" evidence="6"/>
<name>A0A1E4RIX0_9ASCO</name>
<evidence type="ECO:0000259" key="19">
    <source>
        <dbReference type="Pfam" id="PF10341"/>
    </source>
</evidence>
<dbReference type="InterPro" id="IPR027794">
    <property type="entry name" value="tRNase_Z_dom"/>
</dbReference>
<dbReference type="EMBL" id="KV454541">
    <property type="protein sequence ID" value="ODV67217.1"/>
    <property type="molecule type" value="Genomic_DNA"/>
</dbReference>